<evidence type="ECO:0000313" key="3">
    <source>
        <dbReference type="Proteomes" id="UP000266615"/>
    </source>
</evidence>
<dbReference type="Pfam" id="PF01425">
    <property type="entry name" value="Amidase"/>
    <property type="match status" value="1"/>
</dbReference>
<dbReference type="EMBL" id="QYZP01000001">
    <property type="protein sequence ID" value="RJN32660.1"/>
    <property type="molecule type" value="Genomic_DNA"/>
</dbReference>
<dbReference type="OrthoDB" id="182039at2"/>
<keyword evidence="3" id="KW-1185">Reference proteome</keyword>
<evidence type="ECO:0000313" key="2">
    <source>
        <dbReference type="EMBL" id="RJN32660.1"/>
    </source>
</evidence>
<dbReference type="PANTHER" id="PTHR42678:SF34">
    <property type="entry name" value="OS04G0183300 PROTEIN"/>
    <property type="match status" value="1"/>
</dbReference>
<dbReference type="RefSeq" id="WP_119901706.1">
    <property type="nucleotide sequence ID" value="NZ_QYZP01000001.1"/>
</dbReference>
<dbReference type="PANTHER" id="PTHR42678">
    <property type="entry name" value="AMIDASE"/>
    <property type="match status" value="1"/>
</dbReference>
<protein>
    <submittedName>
        <fullName evidence="2">Amidase</fullName>
    </submittedName>
</protein>
<dbReference type="Gene3D" id="3.90.1300.10">
    <property type="entry name" value="Amidase signature (AS) domain"/>
    <property type="match status" value="1"/>
</dbReference>
<dbReference type="InterPro" id="IPR036928">
    <property type="entry name" value="AS_sf"/>
</dbReference>
<organism evidence="2 3">
    <name type="scientific">Nesterenkonia natronophila</name>
    <dbReference type="NCBI Taxonomy" id="2174932"/>
    <lineage>
        <taxon>Bacteria</taxon>
        <taxon>Bacillati</taxon>
        <taxon>Actinomycetota</taxon>
        <taxon>Actinomycetes</taxon>
        <taxon>Micrococcales</taxon>
        <taxon>Micrococcaceae</taxon>
        <taxon>Nesterenkonia</taxon>
    </lineage>
</organism>
<accession>A0A3A4F855</accession>
<proteinExistence type="predicted"/>
<sequence>MSASQFSLDEISIATLREAYSSKELTVRAVVQDYLKRIDEIDKSGPKLNSIITTNEVALHRAEGLDEHLRKTGELAGPLHGVVVVVKDNIDTADMDTTCGNEALLGFRPEQDAVAVARLQEAGAIIIAKSALPDFATSWWSYSSVSGETNNPYKLDHDPGGSSAGSAAAVAANLAVASLGTDCGGSVRIPASFCNLVGIRSTPGVVPRSGTGFLVAFQDTVGPMARSVEDAVTVFDVIAGYDKGDPYSVSATLGSPPASYRESLSGGMQGARIGLVTNALGDEEDPRGAAMNALTRRTVDDLKTAGAEIVEVQIPDLMEYLVDTSQYVACSRHDIDLYLKERKSLSHLRVADIVAEGRYHKQLDLLEAVVEGPEEPENDPDYTRRYVTRDEFTRVILDIMAQHSLDALTYPVTRVPAPSNKERDEWTVLSFPTNTLIASQALLPSITVPGGFTDEGVPAGVELVTRPYDEATGFRLAAALEAQNKRRRAPELS</sequence>
<feature type="domain" description="Amidase" evidence="1">
    <location>
        <begin position="30"/>
        <end position="471"/>
    </location>
</feature>
<name>A0A3A4F855_9MICC</name>
<gene>
    <name evidence="2" type="ORF">D3250_02185</name>
</gene>
<dbReference type="Proteomes" id="UP000266615">
    <property type="component" value="Unassembled WGS sequence"/>
</dbReference>
<evidence type="ECO:0000259" key="1">
    <source>
        <dbReference type="Pfam" id="PF01425"/>
    </source>
</evidence>
<comment type="caution">
    <text evidence="2">The sequence shown here is derived from an EMBL/GenBank/DDBJ whole genome shotgun (WGS) entry which is preliminary data.</text>
</comment>
<reference evidence="2 3" key="1">
    <citation type="submission" date="2018-09" db="EMBL/GenBank/DDBJ databases">
        <title>Nesterenkonia natronophila sp. nov., an alkaliphilic actinobacteriume isolated from a soda lake, and emended description of the genus Nesterenkonia.</title>
        <authorList>
            <person name="Menes R.J."/>
            <person name="Iriarte A."/>
        </authorList>
    </citation>
    <scope>NUCLEOTIDE SEQUENCE [LARGE SCALE GENOMIC DNA]</scope>
    <source>
        <strain evidence="2 3">M8</strain>
    </source>
</reference>
<dbReference type="SUPFAM" id="SSF75304">
    <property type="entry name" value="Amidase signature (AS) enzymes"/>
    <property type="match status" value="1"/>
</dbReference>
<dbReference type="InterPro" id="IPR023631">
    <property type="entry name" value="Amidase_dom"/>
</dbReference>
<dbReference type="AlphaFoldDB" id="A0A3A4F855"/>